<evidence type="ECO:0000313" key="3">
    <source>
        <dbReference type="Proteomes" id="UP001278766"/>
    </source>
</evidence>
<dbReference type="GeneID" id="87845795"/>
<reference evidence="2" key="2">
    <citation type="submission" date="2023-06" db="EMBL/GenBank/DDBJ databases">
        <authorList>
            <consortium name="Lawrence Berkeley National Laboratory"/>
            <person name="Haridas S."/>
            <person name="Hensen N."/>
            <person name="Bonometti L."/>
            <person name="Westerberg I."/>
            <person name="Brannstrom I.O."/>
            <person name="Guillou S."/>
            <person name="Cros-Aarteil S."/>
            <person name="Calhoun S."/>
            <person name="Kuo A."/>
            <person name="Mondo S."/>
            <person name="Pangilinan J."/>
            <person name="Riley R."/>
            <person name="Labutti K."/>
            <person name="Andreopoulos B."/>
            <person name="Lipzen A."/>
            <person name="Chen C."/>
            <person name="Yanf M."/>
            <person name="Daum C."/>
            <person name="Ng V."/>
            <person name="Clum A."/>
            <person name="Steindorff A."/>
            <person name="Ohm R."/>
            <person name="Martin F."/>
            <person name="Silar P."/>
            <person name="Natvig D."/>
            <person name="Lalanne C."/>
            <person name="Gautier V."/>
            <person name="Ament-Velasquez S.L."/>
            <person name="Kruys A."/>
            <person name="Hutchinson M.I."/>
            <person name="Powell A.J."/>
            <person name="Barry K."/>
            <person name="Miller A.N."/>
            <person name="Grigoriev I.V."/>
            <person name="Debuchy R."/>
            <person name="Gladieux P."/>
            <person name="Thoren M.H."/>
            <person name="Johannesson H."/>
        </authorList>
    </citation>
    <scope>NUCLEOTIDE SEQUENCE</scope>
    <source>
        <strain evidence="2">CBS 168.71</strain>
    </source>
</reference>
<protein>
    <submittedName>
        <fullName evidence="2">Uncharacterized protein</fullName>
    </submittedName>
</protein>
<dbReference type="Proteomes" id="UP001278766">
    <property type="component" value="Unassembled WGS sequence"/>
</dbReference>
<dbReference type="EMBL" id="JAUEPN010000002">
    <property type="protein sequence ID" value="KAK3298836.1"/>
    <property type="molecule type" value="Genomic_DNA"/>
</dbReference>
<evidence type="ECO:0000313" key="2">
    <source>
        <dbReference type="EMBL" id="KAK3298836.1"/>
    </source>
</evidence>
<sequence length="71" mass="7341">MHNPHIPLGIVLSGLQALTSNISSVSTQVVNFLGTGHSSKARVTGVVQSRCPGSRLNKPGGTDNVGTNYLV</sequence>
<accession>A0AAE0HNF8</accession>
<comment type="caution">
    <text evidence="2">The sequence shown here is derived from an EMBL/GenBank/DDBJ whole genome shotgun (WGS) entry which is preliminary data.</text>
</comment>
<organism evidence="2 3">
    <name type="scientific">Chaetomium fimeti</name>
    <dbReference type="NCBI Taxonomy" id="1854472"/>
    <lineage>
        <taxon>Eukaryota</taxon>
        <taxon>Fungi</taxon>
        <taxon>Dikarya</taxon>
        <taxon>Ascomycota</taxon>
        <taxon>Pezizomycotina</taxon>
        <taxon>Sordariomycetes</taxon>
        <taxon>Sordariomycetidae</taxon>
        <taxon>Sordariales</taxon>
        <taxon>Chaetomiaceae</taxon>
        <taxon>Chaetomium</taxon>
    </lineage>
</organism>
<dbReference type="AlphaFoldDB" id="A0AAE0HNF8"/>
<gene>
    <name evidence="2" type="ORF">B0H64DRAFT_83678</name>
</gene>
<proteinExistence type="predicted"/>
<keyword evidence="3" id="KW-1185">Reference proteome</keyword>
<evidence type="ECO:0000256" key="1">
    <source>
        <dbReference type="SAM" id="MobiDB-lite"/>
    </source>
</evidence>
<feature type="region of interest" description="Disordered" evidence="1">
    <location>
        <begin position="52"/>
        <end position="71"/>
    </location>
</feature>
<reference evidence="2" key="1">
    <citation type="journal article" date="2023" name="Mol. Phylogenet. Evol.">
        <title>Genome-scale phylogeny and comparative genomics of the fungal order Sordariales.</title>
        <authorList>
            <person name="Hensen N."/>
            <person name="Bonometti L."/>
            <person name="Westerberg I."/>
            <person name="Brannstrom I.O."/>
            <person name="Guillou S."/>
            <person name="Cros-Aarteil S."/>
            <person name="Calhoun S."/>
            <person name="Haridas S."/>
            <person name="Kuo A."/>
            <person name="Mondo S."/>
            <person name="Pangilinan J."/>
            <person name="Riley R."/>
            <person name="LaButti K."/>
            <person name="Andreopoulos B."/>
            <person name="Lipzen A."/>
            <person name="Chen C."/>
            <person name="Yan M."/>
            <person name="Daum C."/>
            <person name="Ng V."/>
            <person name="Clum A."/>
            <person name="Steindorff A."/>
            <person name="Ohm R.A."/>
            <person name="Martin F."/>
            <person name="Silar P."/>
            <person name="Natvig D.O."/>
            <person name="Lalanne C."/>
            <person name="Gautier V."/>
            <person name="Ament-Velasquez S.L."/>
            <person name="Kruys A."/>
            <person name="Hutchinson M.I."/>
            <person name="Powell A.J."/>
            <person name="Barry K."/>
            <person name="Miller A.N."/>
            <person name="Grigoriev I.V."/>
            <person name="Debuchy R."/>
            <person name="Gladieux P."/>
            <person name="Hiltunen Thoren M."/>
            <person name="Johannesson H."/>
        </authorList>
    </citation>
    <scope>NUCLEOTIDE SEQUENCE</scope>
    <source>
        <strain evidence="2">CBS 168.71</strain>
    </source>
</reference>
<name>A0AAE0HNF8_9PEZI</name>
<dbReference type="RefSeq" id="XP_062662350.1">
    <property type="nucleotide sequence ID" value="XM_062808847.1"/>
</dbReference>